<evidence type="ECO:0000256" key="4">
    <source>
        <dbReference type="ARBA" id="ARBA00010617"/>
    </source>
</evidence>
<dbReference type="GO" id="GO:0004497">
    <property type="term" value="F:monooxygenase activity"/>
    <property type="evidence" value="ECO:0007669"/>
    <property type="project" value="UniProtKB-KW"/>
</dbReference>
<evidence type="ECO:0000256" key="10">
    <source>
        <dbReference type="ARBA" id="ARBA00023004"/>
    </source>
</evidence>
<keyword evidence="10 13" id="KW-0408">Iron</keyword>
<evidence type="ECO:0000256" key="12">
    <source>
        <dbReference type="ARBA" id="ARBA00023136"/>
    </source>
</evidence>
<comment type="subcellular location">
    <subcellularLocation>
        <location evidence="3">Endoplasmic reticulum membrane</location>
        <topology evidence="3">Peripheral membrane protein</topology>
    </subcellularLocation>
    <subcellularLocation>
        <location evidence="2">Microsome membrane</location>
        <topology evidence="2">Peripheral membrane protein</topology>
    </subcellularLocation>
</comment>
<evidence type="ECO:0000256" key="6">
    <source>
        <dbReference type="ARBA" id="ARBA00022723"/>
    </source>
</evidence>
<evidence type="ECO:0000256" key="3">
    <source>
        <dbReference type="ARBA" id="ARBA00004406"/>
    </source>
</evidence>
<protein>
    <recommendedName>
        <fullName evidence="17">Cytochrome P450</fullName>
    </recommendedName>
</protein>
<reference evidence="15" key="1">
    <citation type="submission" date="2022-01" db="EMBL/GenBank/DDBJ databases">
        <authorList>
            <person name="King R."/>
        </authorList>
    </citation>
    <scope>NUCLEOTIDE SEQUENCE</scope>
</reference>
<evidence type="ECO:0000256" key="11">
    <source>
        <dbReference type="ARBA" id="ARBA00023033"/>
    </source>
</evidence>
<accession>A0A9P0H9T5</accession>
<keyword evidence="12" id="KW-0472">Membrane</keyword>
<organism evidence="15 16">
    <name type="scientific">Nezara viridula</name>
    <name type="common">Southern green stink bug</name>
    <name type="synonym">Cimex viridulus</name>
    <dbReference type="NCBI Taxonomy" id="85310"/>
    <lineage>
        <taxon>Eukaryota</taxon>
        <taxon>Metazoa</taxon>
        <taxon>Ecdysozoa</taxon>
        <taxon>Arthropoda</taxon>
        <taxon>Hexapoda</taxon>
        <taxon>Insecta</taxon>
        <taxon>Pterygota</taxon>
        <taxon>Neoptera</taxon>
        <taxon>Paraneoptera</taxon>
        <taxon>Hemiptera</taxon>
        <taxon>Heteroptera</taxon>
        <taxon>Panheteroptera</taxon>
        <taxon>Pentatomomorpha</taxon>
        <taxon>Pentatomoidea</taxon>
        <taxon>Pentatomidae</taxon>
        <taxon>Pentatominae</taxon>
        <taxon>Nezara</taxon>
    </lineage>
</organism>
<evidence type="ECO:0000313" key="15">
    <source>
        <dbReference type="EMBL" id="CAH1398030.1"/>
    </source>
</evidence>
<comment type="similarity">
    <text evidence="4 14">Belongs to the cytochrome P450 family.</text>
</comment>
<evidence type="ECO:0000256" key="1">
    <source>
        <dbReference type="ARBA" id="ARBA00001971"/>
    </source>
</evidence>
<keyword evidence="8" id="KW-0492">Microsome</keyword>
<comment type="cofactor">
    <cofactor evidence="1 13">
        <name>heme</name>
        <dbReference type="ChEBI" id="CHEBI:30413"/>
    </cofactor>
</comment>
<evidence type="ECO:0000256" key="5">
    <source>
        <dbReference type="ARBA" id="ARBA00022617"/>
    </source>
</evidence>
<evidence type="ECO:0000256" key="7">
    <source>
        <dbReference type="ARBA" id="ARBA00022824"/>
    </source>
</evidence>
<dbReference type="InterPro" id="IPR001128">
    <property type="entry name" value="Cyt_P450"/>
</dbReference>
<evidence type="ECO:0000256" key="14">
    <source>
        <dbReference type="RuleBase" id="RU000461"/>
    </source>
</evidence>
<evidence type="ECO:0000256" key="2">
    <source>
        <dbReference type="ARBA" id="ARBA00004174"/>
    </source>
</evidence>
<dbReference type="Gene3D" id="1.10.630.10">
    <property type="entry name" value="Cytochrome P450"/>
    <property type="match status" value="1"/>
</dbReference>
<dbReference type="PROSITE" id="PS00086">
    <property type="entry name" value="CYTOCHROME_P450"/>
    <property type="match status" value="1"/>
</dbReference>
<dbReference type="PRINTS" id="PR00385">
    <property type="entry name" value="P450"/>
</dbReference>
<keyword evidence="16" id="KW-1185">Reference proteome</keyword>
<evidence type="ECO:0000256" key="13">
    <source>
        <dbReference type="PIRSR" id="PIRSR602401-1"/>
    </source>
</evidence>
<dbReference type="GO" id="GO:0005506">
    <property type="term" value="F:iron ion binding"/>
    <property type="evidence" value="ECO:0007669"/>
    <property type="project" value="InterPro"/>
</dbReference>
<keyword evidence="6 13" id="KW-0479">Metal-binding</keyword>
<evidence type="ECO:0000256" key="9">
    <source>
        <dbReference type="ARBA" id="ARBA00023002"/>
    </source>
</evidence>
<dbReference type="AlphaFoldDB" id="A0A9P0H9T5"/>
<dbReference type="PRINTS" id="PR00463">
    <property type="entry name" value="EP450I"/>
</dbReference>
<evidence type="ECO:0000313" key="16">
    <source>
        <dbReference type="Proteomes" id="UP001152798"/>
    </source>
</evidence>
<dbReference type="PANTHER" id="PTHR24292:SF54">
    <property type="entry name" value="CYP9F3-RELATED"/>
    <property type="match status" value="1"/>
</dbReference>
<dbReference type="InterPro" id="IPR002401">
    <property type="entry name" value="Cyt_P450_E_grp-I"/>
</dbReference>
<dbReference type="Proteomes" id="UP001152798">
    <property type="component" value="Chromosome 4"/>
</dbReference>
<evidence type="ECO:0008006" key="17">
    <source>
        <dbReference type="Google" id="ProtNLM"/>
    </source>
</evidence>
<feature type="binding site" description="axial binding residue" evidence="13">
    <location>
        <position position="437"/>
    </location>
    <ligand>
        <name>heme</name>
        <dbReference type="ChEBI" id="CHEBI:30413"/>
    </ligand>
    <ligandPart>
        <name>Fe</name>
        <dbReference type="ChEBI" id="CHEBI:18248"/>
    </ligandPart>
</feature>
<proteinExistence type="inferred from homology"/>
<dbReference type="PANTHER" id="PTHR24292">
    <property type="entry name" value="CYTOCHROME P450"/>
    <property type="match status" value="1"/>
</dbReference>
<dbReference type="FunFam" id="1.10.630.10:FF:000182">
    <property type="entry name" value="Cytochrome P450 3A4"/>
    <property type="match status" value="1"/>
</dbReference>
<dbReference type="OrthoDB" id="6606702at2759"/>
<gene>
    <name evidence="15" type="ORF">NEZAVI_LOCUS7758</name>
</gene>
<dbReference type="GO" id="GO:0016705">
    <property type="term" value="F:oxidoreductase activity, acting on paired donors, with incorporation or reduction of molecular oxygen"/>
    <property type="evidence" value="ECO:0007669"/>
    <property type="project" value="InterPro"/>
</dbReference>
<name>A0A9P0H9T5_NEZVI</name>
<evidence type="ECO:0000256" key="8">
    <source>
        <dbReference type="ARBA" id="ARBA00022848"/>
    </source>
</evidence>
<dbReference type="InterPro" id="IPR036396">
    <property type="entry name" value="Cyt_P450_sf"/>
</dbReference>
<dbReference type="InterPro" id="IPR017972">
    <property type="entry name" value="Cyt_P450_CS"/>
</dbReference>
<dbReference type="GO" id="GO:0020037">
    <property type="term" value="F:heme binding"/>
    <property type="evidence" value="ECO:0007669"/>
    <property type="project" value="InterPro"/>
</dbReference>
<sequence>MLGLITSLVCLVFVAAYIFLKRRYSYWKKLGVPGPEPTMIIGNLKDLLSLKFSEPDMMHEWYKKYRNEPYIGYYKFWKPTLFVIDPELVKAITETDCNHFIDRPTFITSAESDAVLDSLFNMSGARWKAKRQLFAKLFNPKQLRELSNLLEGLNDSLVNQFEEQRKLGNEVDMIVVMERHILKLITAFLYSIDTSQNLDRQSKLSELSENFARPSSSTVRKFIFYEVFPRLHIKLKRAAFPRFFWDFFSAFTNDLFSTRNNTKIDRDDLVTLIEKTQQEGIPEGDRIGHHEAVGHVFGFFIAGHHTTMTSVSHIIYQLSLHPQIQEKLRTEVDSVLKGKDTINYDSTREMNYLEAVINESLRLFPLLGVLKRGCTKTYKVNDKLTIPKGMEVILPARSLHTDPKYFPEPEKFIPERFFDPETPQALLMSFGKGPRMCIGKRFAYIAMKIIIAKIISEYIILPGTKTRNPVVFDNSTYFITVHPVDGLHIKLEKRIK</sequence>
<dbReference type="InterPro" id="IPR050476">
    <property type="entry name" value="Insect_CytP450_Detox"/>
</dbReference>
<keyword evidence="7" id="KW-0256">Endoplasmic reticulum</keyword>
<dbReference type="GO" id="GO:0005789">
    <property type="term" value="C:endoplasmic reticulum membrane"/>
    <property type="evidence" value="ECO:0007669"/>
    <property type="project" value="UniProtKB-SubCell"/>
</dbReference>
<dbReference type="SUPFAM" id="SSF48264">
    <property type="entry name" value="Cytochrome P450"/>
    <property type="match status" value="1"/>
</dbReference>
<keyword evidence="5 13" id="KW-0349">Heme</keyword>
<dbReference type="EMBL" id="OV725080">
    <property type="protein sequence ID" value="CAH1398030.1"/>
    <property type="molecule type" value="Genomic_DNA"/>
</dbReference>
<keyword evidence="9 14" id="KW-0560">Oxidoreductase</keyword>
<dbReference type="Pfam" id="PF00067">
    <property type="entry name" value="p450"/>
    <property type="match status" value="1"/>
</dbReference>
<keyword evidence="11 14" id="KW-0503">Monooxygenase</keyword>